<evidence type="ECO:0000313" key="4">
    <source>
        <dbReference type="EMBL" id="KLU27115.1"/>
    </source>
</evidence>
<dbReference type="PATRIC" id="fig|908627.4.peg.1321"/>
<feature type="domain" description="GST N-terminal" evidence="2">
    <location>
        <begin position="1"/>
        <end position="82"/>
    </location>
</feature>
<name>A0A0J1D328_9BURK</name>
<dbReference type="InterPro" id="IPR005955">
    <property type="entry name" value="GST_Zeta"/>
</dbReference>
<organism evidence="4 5">
    <name type="scientific">Caballeronia mineralivorans PML1(12)</name>
    <dbReference type="NCBI Taxonomy" id="908627"/>
    <lineage>
        <taxon>Bacteria</taxon>
        <taxon>Pseudomonadati</taxon>
        <taxon>Pseudomonadota</taxon>
        <taxon>Betaproteobacteria</taxon>
        <taxon>Burkholderiales</taxon>
        <taxon>Burkholderiaceae</taxon>
        <taxon>Caballeronia</taxon>
    </lineage>
</organism>
<dbReference type="GO" id="GO:0005737">
    <property type="term" value="C:cytoplasm"/>
    <property type="evidence" value="ECO:0007669"/>
    <property type="project" value="InterPro"/>
</dbReference>
<dbReference type="InterPro" id="IPR040079">
    <property type="entry name" value="Glutathione_S-Trfase"/>
</dbReference>
<comment type="similarity">
    <text evidence="1">Belongs to the GST superfamily. Zeta family.</text>
</comment>
<dbReference type="GO" id="GO:0006559">
    <property type="term" value="P:L-phenylalanine catabolic process"/>
    <property type="evidence" value="ECO:0007669"/>
    <property type="project" value="TreeGrafter"/>
</dbReference>
<sequence length="211" mass="23538">MKLFEYPASSSSLRVRIALNLKGIAYESFSVDLSKDGGEHRQPAFLSINPQALVPVIESDGRHIAQSLAILEFLEEWCPSPALMPGSSHERAHVRSLALHIACEMHPLSSMKTRARLSREFSLGDIQTLRWALHYLEQGFGQFEAVLGKGRQTGLFCHGDLPTIADCFLIPQVYNARKMGLDTAHFPRIDHIYSACLELDAFQRAMTPMTG</sequence>
<evidence type="ECO:0000259" key="2">
    <source>
        <dbReference type="PROSITE" id="PS50404"/>
    </source>
</evidence>
<dbReference type="InterPro" id="IPR034330">
    <property type="entry name" value="GST_Zeta_C"/>
</dbReference>
<keyword evidence="5" id="KW-1185">Reference proteome</keyword>
<dbReference type="Gene3D" id="3.40.30.10">
    <property type="entry name" value="Glutaredoxin"/>
    <property type="match status" value="1"/>
</dbReference>
<dbReference type="OrthoDB" id="509852at2"/>
<dbReference type="SUPFAM" id="SSF47616">
    <property type="entry name" value="GST C-terminal domain-like"/>
    <property type="match status" value="1"/>
</dbReference>
<gene>
    <name evidence="4" type="ORF">EOS_05965</name>
</gene>
<dbReference type="AlphaFoldDB" id="A0A0J1D328"/>
<dbReference type="SFLD" id="SFLDG00358">
    <property type="entry name" value="Main_(cytGST)"/>
    <property type="match status" value="1"/>
</dbReference>
<evidence type="ECO:0008006" key="6">
    <source>
        <dbReference type="Google" id="ProtNLM"/>
    </source>
</evidence>
<dbReference type="PANTHER" id="PTHR42673:SF4">
    <property type="entry name" value="MALEYLACETOACETATE ISOMERASE"/>
    <property type="match status" value="1"/>
</dbReference>
<dbReference type="Pfam" id="PF13409">
    <property type="entry name" value="GST_N_2"/>
    <property type="match status" value="1"/>
</dbReference>
<protein>
    <recommendedName>
        <fullName evidence="6">Maleylacetoacetate isomerase</fullName>
    </recommendedName>
</protein>
<dbReference type="GO" id="GO:0004364">
    <property type="term" value="F:glutathione transferase activity"/>
    <property type="evidence" value="ECO:0007669"/>
    <property type="project" value="TreeGrafter"/>
</dbReference>
<dbReference type="Proteomes" id="UP000035963">
    <property type="component" value="Unassembled WGS sequence"/>
</dbReference>
<dbReference type="InterPro" id="IPR010987">
    <property type="entry name" value="Glutathione-S-Trfase_C-like"/>
</dbReference>
<proteinExistence type="inferred from homology"/>
<feature type="domain" description="GST C-terminal" evidence="3">
    <location>
        <begin position="87"/>
        <end position="211"/>
    </location>
</feature>
<accession>A0A0J1D328</accession>
<dbReference type="EMBL" id="AEJF01000053">
    <property type="protein sequence ID" value="KLU27115.1"/>
    <property type="molecule type" value="Genomic_DNA"/>
</dbReference>
<dbReference type="InterPro" id="IPR036282">
    <property type="entry name" value="Glutathione-S-Trfase_C_sf"/>
</dbReference>
<dbReference type="RefSeq" id="WP_047845686.1">
    <property type="nucleotide sequence ID" value="NZ_AEJF01000053.1"/>
</dbReference>
<dbReference type="CDD" id="cd03191">
    <property type="entry name" value="GST_C_Zeta"/>
    <property type="match status" value="1"/>
</dbReference>
<evidence type="ECO:0000256" key="1">
    <source>
        <dbReference type="ARBA" id="ARBA00010007"/>
    </source>
</evidence>
<evidence type="ECO:0000259" key="3">
    <source>
        <dbReference type="PROSITE" id="PS50405"/>
    </source>
</evidence>
<dbReference type="GO" id="GO:0006749">
    <property type="term" value="P:glutathione metabolic process"/>
    <property type="evidence" value="ECO:0007669"/>
    <property type="project" value="TreeGrafter"/>
</dbReference>
<dbReference type="Pfam" id="PF13410">
    <property type="entry name" value="GST_C_2"/>
    <property type="match status" value="1"/>
</dbReference>
<dbReference type="Gene3D" id="1.20.1050.10">
    <property type="match status" value="1"/>
</dbReference>
<dbReference type="PANTHER" id="PTHR42673">
    <property type="entry name" value="MALEYLACETOACETATE ISOMERASE"/>
    <property type="match status" value="1"/>
</dbReference>
<reference evidence="4 5" key="1">
    <citation type="journal article" date="2015" name="Genome Announc.">
        <title>Draft Genome Sequence of Burkholderia sp. Strain PML1(12), an Ectomycorrhizosphere-Inhabiting Bacterium with Effective Mineral-Weathering Ability.</title>
        <authorList>
            <person name="Uroz S."/>
            <person name="Oger P."/>
        </authorList>
    </citation>
    <scope>NUCLEOTIDE SEQUENCE [LARGE SCALE GENOMIC DNA]</scope>
    <source>
        <strain evidence="5">PML1(12)</strain>
    </source>
</reference>
<dbReference type="PROSITE" id="PS50405">
    <property type="entry name" value="GST_CTER"/>
    <property type="match status" value="1"/>
</dbReference>
<comment type="caution">
    <text evidence="4">The sequence shown here is derived from an EMBL/GenBank/DDBJ whole genome shotgun (WGS) entry which is preliminary data.</text>
</comment>
<dbReference type="SUPFAM" id="SSF52833">
    <property type="entry name" value="Thioredoxin-like"/>
    <property type="match status" value="1"/>
</dbReference>
<dbReference type="InterPro" id="IPR036249">
    <property type="entry name" value="Thioredoxin-like_sf"/>
</dbReference>
<dbReference type="PROSITE" id="PS50404">
    <property type="entry name" value="GST_NTER"/>
    <property type="match status" value="1"/>
</dbReference>
<dbReference type="InterPro" id="IPR004045">
    <property type="entry name" value="Glutathione_S-Trfase_N"/>
</dbReference>
<evidence type="ECO:0000313" key="5">
    <source>
        <dbReference type="Proteomes" id="UP000035963"/>
    </source>
</evidence>
<dbReference type="NCBIfam" id="TIGR01262">
    <property type="entry name" value="maiA"/>
    <property type="match status" value="1"/>
</dbReference>
<dbReference type="SFLD" id="SFLDS00019">
    <property type="entry name" value="Glutathione_Transferase_(cytos"/>
    <property type="match status" value="1"/>
</dbReference>
<dbReference type="GO" id="GO:0016034">
    <property type="term" value="F:maleylacetoacetate isomerase activity"/>
    <property type="evidence" value="ECO:0007669"/>
    <property type="project" value="TreeGrafter"/>
</dbReference>